<dbReference type="PANTHER" id="PTHR42918">
    <property type="entry name" value="LYSYL-TRNA SYNTHETASE"/>
    <property type="match status" value="1"/>
</dbReference>
<dbReference type="Pfam" id="PF00152">
    <property type="entry name" value="tRNA-synt_2"/>
    <property type="match status" value="1"/>
</dbReference>
<evidence type="ECO:0000259" key="5">
    <source>
        <dbReference type="PROSITE" id="PS50862"/>
    </source>
</evidence>
<evidence type="ECO:0000256" key="4">
    <source>
        <dbReference type="SAM" id="Coils"/>
    </source>
</evidence>
<feature type="domain" description="Aminoacyl-transfer RNA synthetases class-II family profile" evidence="5">
    <location>
        <begin position="23"/>
        <end position="344"/>
    </location>
</feature>
<reference evidence="7" key="1">
    <citation type="submission" date="2017-09" db="EMBL/GenBank/DDBJ databases">
        <title>Depth-based differentiation of microbial function through sediment-hosted aquifers and enrichment of novel symbionts in the deep terrestrial subsurface.</title>
        <authorList>
            <person name="Probst A.J."/>
            <person name="Ladd B."/>
            <person name="Jarett J.K."/>
            <person name="Geller-Mcgrath D.E."/>
            <person name="Sieber C.M.K."/>
            <person name="Emerson J.B."/>
            <person name="Anantharaman K."/>
            <person name="Thomas B.C."/>
            <person name="Malmstrom R."/>
            <person name="Stieglmeier M."/>
            <person name="Klingl A."/>
            <person name="Woyke T."/>
            <person name="Ryan C.M."/>
            <person name="Banfield J.F."/>
        </authorList>
    </citation>
    <scope>NUCLEOTIDE SEQUENCE [LARGE SCALE GENOMIC DNA]</scope>
</reference>
<evidence type="ECO:0000313" key="6">
    <source>
        <dbReference type="EMBL" id="PIT88593.1"/>
    </source>
</evidence>
<keyword evidence="3" id="KW-0067">ATP-binding</keyword>
<evidence type="ECO:0000256" key="3">
    <source>
        <dbReference type="ARBA" id="ARBA00022840"/>
    </source>
</evidence>
<evidence type="ECO:0000313" key="7">
    <source>
        <dbReference type="Proteomes" id="UP000231426"/>
    </source>
</evidence>
<dbReference type="AlphaFoldDB" id="A0A2M6W749"/>
<dbReference type="SUPFAM" id="SSF55681">
    <property type="entry name" value="Class II aaRS and biotin synthetases"/>
    <property type="match status" value="1"/>
</dbReference>
<feature type="coiled-coil region" evidence="4">
    <location>
        <begin position="261"/>
        <end position="291"/>
    </location>
</feature>
<proteinExistence type="predicted"/>
<dbReference type="GO" id="GO:0006430">
    <property type="term" value="P:lysyl-tRNA aminoacylation"/>
    <property type="evidence" value="ECO:0007669"/>
    <property type="project" value="InterPro"/>
</dbReference>
<gene>
    <name evidence="6" type="ORF">COU29_02335</name>
</gene>
<dbReference type="InterPro" id="IPR045864">
    <property type="entry name" value="aa-tRNA-synth_II/BPL/LPL"/>
</dbReference>
<dbReference type="PROSITE" id="PS50862">
    <property type="entry name" value="AA_TRNA_LIGASE_II"/>
    <property type="match status" value="1"/>
</dbReference>
<dbReference type="PRINTS" id="PR00982">
    <property type="entry name" value="TRNASYNTHLYS"/>
</dbReference>
<accession>A0A2M6W749</accession>
<dbReference type="PANTHER" id="PTHR42918:SF6">
    <property type="entry name" value="ELONGATION FACTOR P--(R)-BETA-LYSINE LIGASE"/>
    <property type="match status" value="1"/>
</dbReference>
<dbReference type="NCBIfam" id="TIGR00462">
    <property type="entry name" value="genX"/>
    <property type="match status" value="1"/>
</dbReference>
<dbReference type="Gene3D" id="3.30.930.10">
    <property type="entry name" value="Bira Bifunctional Protein, Domain 2"/>
    <property type="match status" value="1"/>
</dbReference>
<dbReference type="EMBL" id="PFBV01000003">
    <property type="protein sequence ID" value="PIT88593.1"/>
    <property type="molecule type" value="Genomic_DNA"/>
</dbReference>
<sequence length="346" mass="40698">MSQWLDFKKNSRLREIYEKRLQITRLIREFFWAQNFQEVETPIALKKPGQEPYLNPITTLFHNPLGKKHKFYLQTSPEFAMKKLLAAGWTKIFQICKCFRDFESFGGIHNTEFTMIEWYRSPGKLEDIMNDIEKLFKFIAGQLNIQEVEYKNKKINVIGEWERLSMREVWQKFLNVELNNYLTIESILKLVQSRDWQISENDAYEDLFYKIFLNEIEPKLGFEKPVMIYDYPEQMTSLSCLSEEDSRYAERFELYIGGLELANAFGELTDAAEQKKRLEADKEKRKQLNKEIWPVDSDFIFALESGIPKAGGIALGVDRLVMLFTGAKDINEVIFQAVGDQLDPIK</sequence>
<comment type="caution">
    <text evidence="6">The sequence shown here is derived from an EMBL/GenBank/DDBJ whole genome shotgun (WGS) entry which is preliminary data.</text>
</comment>
<dbReference type="GO" id="GO:0000049">
    <property type="term" value="F:tRNA binding"/>
    <property type="evidence" value="ECO:0007669"/>
    <property type="project" value="TreeGrafter"/>
</dbReference>
<dbReference type="NCBIfam" id="NF006828">
    <property type="entry name" value="PRK09350.1"/>
    <property type="match status" value="1"/>
</dbReference>
<dbReference type="InterPro" id="IPR018149">
    <property type="entry name" value="Lys-tRNA-synth_II_C"/>
</dbReference>
<organism evidence="6 7">
    <name type="scientific">Candidatus Magasanikbacteria bacterium CG10_big_fil_rev_8_21_14_0_10_36_32</name>
    <dbReference type="NCBI Taxonomy" id="1974646"/>
    <lineage>
        <taxon>Bacteria</taxon>
        <taxon>Candidatus Magasanikiibacteriota</taxon>
    </lineage>
</organism>
<evidence type="ECO:0000256" key="2">
    <source>
        <dbReference type="ARBA" id="ARBA00022741"/>
    </source>
</evidence>
<dbReference type="Proteomes" id="UP000231426">
    <property type="component" value="Unassembled WGS sequence"/>
</dbReference>
<dbReference type="GO" id="GO:0005524">
    <property type="term" value="F:ATP binding"/>
    <property type="evidence" value="ECO:0007669"/>
    <property type="project" value="UniProtKB-KW"/>
</dbReference>
<dbReference type="GO" id="GO:0005829">
    <property type="term" value="C:cytosol"/>
    <property type="evidence" value="ECO:0007669"/>
    <property type="project" value="TreeGrafter"/>
</dbReference>
<name>A0A2M6W749_9BACT</name>
<protein>
    <submittedName>
        <fullName evidence="6">EF-P lysine aminoacylase GenX</fullName>
    </submittedName>
</protein>
<keyword evidence="2" id="KW-0547">Nucleotide-binding</keyword>
<dbReference type="InterPro" id="IPR004364">
    <property type="entry name" value="Aa-tRNA-synt_II"/>
</dbReference>
<keyword evidence="4" id="KW-0175">Coiled coil</keyword>
<keyword evidence="1" id="KW-0436">Ligase</keyword>
<dbReference type="GO" id="GO:0004824">
    <property type="term" value="F:lysine-tRNA ligase activity"/>
    <property type="evidence" value="ECO:0007669"/>
    <property type="project" value="InterPro"/>
</dbReference>
<dbReference type="InterPro" id="IPR006195">
    <property type="entry name" value="aa-tRNA-synth_II"/>
</dbReference>
<evidence type="ECO:0000256" key="1">
    <source>
        <dbReference type="ARBA" id="ARBA00022598"/>
    </source>
</evidence>
<dbReference type="InterPro" id="IPR004525">
    <property type="entry name" value="EpmA"/>
</dbReference>